<dbReference type="EMBL" id="VYQE01000002">
    <property type="protein sequence ID" value="KAA9008838.1"/>
    <property type="molecule type" value="Genomic_DNA"/>
</dbReference>
<dbReference type="Gene3D" id="3.20.20.100">
    <property type="entry name" value="NADP-dependent oxidoreductase domain"/>
    <property type="match status" value="1"/>
</dbReference>
<name>A0A5J5GMK7_9RHOB</name>
<dbReference type="CDD" id="cd19101">
    <property type="entry name" value="AKR_unchar"/>
    <property type="match status" value="1"/>
</dbReference>
<evidence type="ECO:0000313" key="3">
    <source>
        <dbReference type="Proteomes" id="UP000326554"/>
    </source>
</evidence>
<feature type="domain" description="NADP-dependent oxidoreductase" evidence="1">
    <location>
        <begin position="18"/>
        <end position="314"/>
    </location>
</feature>
<dbReference type="InterPro" id="IPR006175">
    <property type="entry name" value="YjgF/YER057c/UK114"/>
</dbReference>
<comment type="caution">
    <text evidence="2">The sequence shown here is derived from an EMBL/GenBank/DDBJ whole genome shotgun (WGS) entry which is preliminary data.</text>
</comment>
<reference evidence="2 3" key="1">
    <citation type="submission" date="2019-09" db="EMBL/GenBank/DDBJ databases">
        <authorList>
            <person name="Park J.-S."/>
            <person name="Choi H.-J."/>
        </authorList>
    </citation>
    <scope>NUCLEOTIDE SEQUENCE [LARGE SCALE GENOMIC DNA]</scope>
    <source>
        <strain evidence="2 3">176SS1-4</strain>
    </source>
</reference>
<dbReference type="Pfam" id="PF00248">
    <property type="entry name" value="Aldo_ket_red"/>
    <property type="match status" value="1"/>
</dbReference>
<dbReference type="Pfam" id="PF01042">
    <property type="entry name" value="Ribonuc_L-PSP"/>
    <property type="match status" value="1"/>
</dbReference>
<gene>
    <name evidence="2" type="ORF">F3S47_06120</name>
</gene>
<organism evidence="2 3">
    <name type="scientific">Histidinibacterium aquaticum</name>
    <dbReference type="NCBI Taxonomy" id="2613962"/>
    <lineage>
        <taxon>Bacteria</taxon>
        <taxon>Pseudomonadati</taxon>
        <taxon>Pseudomonadota</taxon>
        <taxon>Alphaproteobacteria</taxon>
        <taxon>Rhodobacterales</taxon>
        <taxon>Paracoccaceae</taxon>
        <taxon>Histidinibacterium</taxon>
    </lineage>
</organism>
<dbReference type="SUPFAM" id="SSF51430">
    <property type="entry name" value="NAD(P)-linked oxidoreductase"/>
    <property type="match status" value="1"/>
</dbReference>
<keyword evidence="3" id="KW-1185">Reference proteome</keyword>
<dbReference type="Gene3D" id="3.30.1330.40">
    <property type="entry name" value="RutC-like"/>
    <property type="match status" value="1"/>
</dbReference>
<dbReference type="RefSeq" id="WP_150444371.1">
    <property type="nucleotide sequence ID" value="NZ_VYQE01000002.1"/>
</dbReference>
<dbReference type="InterPro" id="IPR036812">
    <property type="entry name" value="NAD(P)_OxRdtase_dom_sf"/>
</dbReference>
<evidence type="ECO:0000259" key="1">
    <source>
        <dbReference type="Pfam" id="PF00248"/>
    </source>
</evidence>
<dbReference type="CDD" id="cd06154">
    <property type="entry name" value="YjgF_YER057c_UK114_like_6"/>
    <property type="match status" value="1"/>
</dbReference>
<dbReference type="InterPro" id="IPR023210">
    <property type="entry name" value="NADP_OxRdtase_dom"/>
</dbReference>
<dbReference type="SUPFAM" id="SSF55298">
    <property type="entry name" value="YjgF-like"/>
    <property type="match status" value="1"/>
</dbReference>
<sequence length="486" mass="52950">MTDAIDRITLPSGLNLSRIVTGLWQMADQERDGKPFDLDQAADALADYAREGFTTFDMADHYGSAEIVAGKAAKILASEGGPRPTILTKWCPEPGPMDPGTVRKGVETALERLATDRIDVMQFHWWQYQSPEYLDALTELMKLRQEGLIGHIGLTNFDAPHLRMVLKQGIDIATNQVCFSVVDRRAAGALTQVAREHGVGLLGFGTLCGGFLADRWVGQAAPEKIDDWSRMKYIRFIEAAGGWDRFQGLMSALEEIGRKHGVSVSNVASRWVLEQGATAGVIVGARLGESAHRDDNRMMLSIELDDADRQTIAAATAKLDPIPGDCGDEYRKPPFLTASGDLSHHLGALPPVMKTTETRKGRMRAESGSVWEEKAGFARAMRKGKRITVSGTTATDPLGERVCAGDAAGQAVYILDKITGALTSLGGTLEDVLRTRVYLTHESDWQAVSEVHARYFGGIRPANTLIVVKELIGGYEVEIEAEAELD</sequence>
<dbReference type="PANTHER" id="PTHR43147:SF2">
    <property type="entry name" value="NADP-DEPENDENT OXIDOREDUCTASE DOMAIN-CONTAINING PROTEIN"/>
    <property type="match status" value="1"/>
</dbReference>
<dbReference type="AlphaFoldDB" id="A0A5J5GMK7"/>
<evidence type="ECO:0000313" key="2">
    <source>
        <dbReference type="EMBL" id="KAA9008838.1"/>
    </source>
</evidence>
<proteinExistence type="predicted"/>
<protein>
    <submittedName>
        <fullName evidence="2">Aldo/keto reductase</fullName>
    </submittedName>
</protein>
<dbReference type="Proteomes" id="UP000326554">
    <property type="component" value="Unassembled WGS sequence"/>
</dbReference>
<dbReference type="PANTHER" id="PTHR43147">
    <property type="entry name" value="PROTEIN TAS"/>
    <property type="match status" value="1"/>
</dbReference>
<dbReference type="InterPro" id="IPR035959">
    <property type="entry name" value="RutC-like_sf"/>
</dbReference>
<accession>A0A5J5GMK7</accession>